<feature type="domain" description="ABC transmembrane type-2" evidence="6">
    <location>
        <begin position="24"/>
        <end position="245"/>
    </location>
</feature>
<dbReference type="PROSITE" id="PS51012">
    <property type="entry name" value="ABC_TM2"/>
    <property type="match status" value="1"/>
</dbReference>
<name>A0A411ZQ06_9FIRM</name>
<keyword evidence="4 5" id="KW-0472">Membrane</keyword>
<feature type="transmembrane region" description="Helical" evidence="5">
    <location>
        <begin position="217"/>
        <end position="237"/>
    </location>
</feature>
<dbReference type="Proteomes" id="UP000284662">
    <property type="component" value="Unassembled WGS sequence"/>
</dbReference>
<dbReference type="GO" id="GO:0140359">
    <property type="term" value="F:ABC-type transporter activity"/>
    <property type="evidence" value="ECO:0007669"/>
    <property type="project" value="InterPro"/>
</dbReference>
<feature type="transmembrane region" description="Helical" evidence="5">
    <location>
        <begin position="167"/>
        <end position="189"/>
    </location>
</feature>
<evidence type="ECO:0000313" key="7">
    <source>
        <dbReference type="EMBL" id="RGQ04877.1"/>
    </source>
</evidence>
<keyword evidence="2 5" id="KW-0812">Transmembrane</keyword>
<keyword evidence="5" id="KW-0813">Transport</keyword>
<dbReference type="InterPro" id="IPR052522">
    <property type="entry name" value="ABC-2_transport_permease"/>
</dbReference>
<evidence type="ECO:0000259" key="6">
    <source>
        <dbReference type="PROSITE" id="PS51012"/>
    </source>
</evidence>
<organism evidence="7 8">
    <name type="scientific">Megamonas rupellensis</name>
    <dbReference type="NCBI Taxonomy" id="491921"/>
    <lineage>
        <taxon>Bacteria</taxon>
        <taxon>Bacillati</taxon>
        <taxon>Bacillota</taxon>
        <taxon>Negativicutes</taxon>
        <taxon>Selenomonadales</taxon>
        <taxon>Selenomonadaceae</taxon>
        <taxon>Megamonas</taxon>
    </lineage>
</organism>
<dbReference type="PRINTS" id="PR00164">
    <property type="entry name" value="ABC2TRNSPORT"/>
</dbReference>
<evidence type="ECO:0000256" key="1">
    <source>
        <dbReference type="ARBA" id="ARBA00004141"/>
    </source>
</evidence>
<feature type="transmembrane region" description="Helical" evidence="5">
    <location>
        <begin position="111"/>
        <end position="130"/>
    </location>
</feature>
<dbReference type="InterPro" id="IPR000412">
    <property type="entry name" value="ABC_2_transport"/>
</dbReference>
<comment type="caution">
    <text evidence="5">Lacks conserved residue(s) required for the propagation of feature annotation.</text>
</comment>
<proteinExistence type="inferred from homology"/>
<evidence type="ECO:0000256" key="2">
    <source>
        <dbReference type="ARBA" id="ARBA00022692"/>
    </source>
</evidence>
<comment type="caution">
    <text evidence="7">The sequence shown here is derived from an EMBL/GenBank/DDBJ whole genome shotgun (WGS) entry which is preliminary data.</text>
</comment>
<protein>
    <recommendedName>
        <fullName evidence="5">Transport permease protein</fullName>
    </recommendedName>
</protein>
<accession>A0A411ZQ06</accession>
<dbReference type="InterPro" id="IPR013525">
    <property type="entry name" value="ABC2_TM"/>
</dbReference>
<evidence type="ECO:0000256" key="5">
    <source>
        <dbReference type="RuleBase" id="RU361157"/>
    </source>
</evidence>
<dbReference type="GO" id="GO:0043190">
    <property type="term" value="C:ATP-binding cassette (ABC) transporter complex"/>
    <property type="evidence" value="ECO:0007669"/>
    <property type="project" value="InterPro"/>
</dbReference>
<reference evidence="7 8" key="1">
    <citation type="submission" date="2018-08" db="EMBL/GenBank/DDBJ databases">
        <title>A genome reference for cultivated species of the human gut microbiota.</title>
        <authorList>
            <person name="Zou Y."/>
            <person name="Xue W."/>
            <person name="Luo G."/>
        </authorList>
    </citation>
    <scope>NUCLEOTIDE SEQUENCE [LARGE SCALE GENOMIC DNA]</scope>
    <source>
        <strain evidence="7 8">AF29-2</strain>
    </source>
</reference>
<feature type="transmembrane region" description="Helical" evidence="5">
    <location>
        <begin position="23"/>
        <end position="48"/>
    </location>
</feature>
<keyword evidence="3 5" id="KW-1133">Transmembrane helix</keyword>
<comment type="subcellular location">
    <subcellularLocation>
        <location evidence="5">Cell membrane</location>
        <topology evidence="5">Multi-pass membrane protein</topology>
    </subcellularLocation>
    <subcellularLocation>
        <location evidence="1">Membrane</location>
        <topology evidence="1">Multi-pass membrane protein</topology>
    </subcellularLocation>
</comment>
<dbReference type="PANTHER" id="PTHR43332:SF2">
    <property type="entry name" value="INNER MEMBRANE TRANSPORT PERMEASE YADH"/>
    <property type="match status" value="1"/>
</dbReference>
<evidence type="ECO:0000256" key="3">
    <source>
        <dbReference type="ARBA" id="ARBA00022989"/>
    </source>
</evidence>
<dbReference type="PANTHER" id="PTHR43332">
    <property type="entry name" value="INNER MEMBRANE TRANSPORT PERMEASE YADH-RELATED"/>
    <property type="match status" value="1"/>
</dbReference>
<evidence type="ECO:0000256" key="4">
    <source>
        <dbReference type="ARBA" id="ARBA00023136"/>
    </source>
</evidence>
<feature type="transmembrane region" description="Helical" evidence="5">
    <location>
        <begin position="137"/>
        <end position="161"/>
    </location>
</feature>
<keyword evidence="5" id="KW-1003">Cell membrane</keyword>
<dbReference type="EMBL" id="QRST01000012">
    <property type="protein sequence ID" value="RGQ04877.1"/>
    <property type="molecule type" value="Genomic_DNA"/>
</dbReference>
<evidence type="ECO:0000313" key="8">
    <source>
        <dbReference type="Proteomes" id="UP000284662"/>
    </source>
</evidence>
<comment type="similarity">
    <text evidence="5">Belongs to the ABC-2 integral membrane protein family.</text>
</comment>
<dbReference type="PIRSF" id="PIRSF006648">
    <property type="entry name" value="DrrB"/>
    <property type="match status" value="1"/>
</dbReference>
<dbReference type="AlphaFoldDB" id="A0A411ZQ06"/>
<gene>
    <name evidence="7" type="ORF">DWZ11_07250</name>
</gene>
<dbReference type="Pfam" id="PF01061">
    <property type="entry name" value="ABC2_membrane"/>
    <property type="match status" value="1"/>
</dbReference>
<sequence length="247" mass="27662">MILNFLAVYMREMALLQKKMGKLGYIFSAVMFPIIYLFAFGMGIGPVMNNIHGGYLPFLAKGMLSITVMMNAFQQTALSVSVGRFYFKTFQTLLLSPISAFQVILGITLAGVTRGFIAGGIIYIIAMMFFDVPMLSFWGFLGILLSAFCFGILGIAIGLWIKNPDALSSVINFIITPMTFFCGTFFPLYNLPDWLQIVVGILPLTLANNLLRTEVFSMYSLLDMIYLIIITLILLVISRHQLKNYNE</sequence>
<dbReference type="InterPro" id="IPR047817">
    <property type="entry name" value="ABC2_TM_bact-type"/>
</dbReference>